<accession>A0A2T2X9H2</accession>
<dbReference type="PIRSF" id="PIRSF034961">
    <property type="entry name" value="UCP034961_SH3_2"/>
    <property type="match status" value="1"/>
</dbReference>
<protein>
    <recommendedName>
        <fullName evidence="2">SH3 domain-containing protein</fullName>
    </recommendedName>
</protein>
<dbReference type="EMBL" id="PXYT01000004">
    <property type="protein sequence ID" value="PSR31129.1"/>
    <property type="molecule type" value="Genomic_DNA"/>
</dbReference>
<gene>
    <name evidence="3" type="ORF">C7B43_03250</name>
</gene>
<comment type="caution">
    <text evidence="3">The sequence shown here is derived from an EMBL/GenBank/DDBJ whole genome shotgun (WGS) entry which is preliminary data.</text>
</comment>
<dbReference type="AlphaFoldDB" id="A0A2T2X9H2"/>
<keyword evidence="1" id="KW-0728">SH3 domain</keyword>
<evidence type="ECO:0000313" key="3">
    <source>
        <dbReference type="EMBL" id="PSR31129.1"/>
    </source>
</evidence>
<evidence type="ECO:0000313" key="4">
    <source>
        <dbReference type="Proteomes" id="UP000242699"/>
    </source>
</evidence>
<evidence type="ECO:0000259" key="2">
    <source>
        <dbReference type="Pfam" id="PF07653"/>
    </source>
</evidence>
<name>A0A2T2X9H2_9FIRM</name>
<dbReference type="InterPro" id="IPR014593">
    <property type="entry name" value="UCP034961_SH3_2"/>
</dbReference>
<dbReference type="SUPFAM" id="SSF50044">
    <property type="entry name" value="SH3-domain"/>
    <property type="match status" value="2"/>
</dbReference>
<sequence>MDVWYRVTKEHVRSYDEPLKLRAGERVTVGRQDTKWVSWLWCTNLSGVSGWVPERILGHRDASSAVITANYNSIELTVASGELVVGCHSLEGWIWCKNGSNEEGWLPLENLRRVRD</sequence>
<dbReference type="Gene3D" id="2.30.30.40">
    <property type="entry name" value="SH3 Domains"/>
    <property type="match status" value="1"/>
</dbReference>
<organism evidence="3 4">
    <name type="scientific">Sulfobacillus benefaciens</name>
    <dbReference type="NCBI Taxonomy" id="453960"/>
    <lineage>
        <taxon>Bacteria</taxon>
        <taxon>Bacillati</taxon>
        <taxon>Bacillota</taxon>
        <taxon>Clostridia</taxon>
        <taxon>Eubacteriales</taxon>
        <taxon>Clostridiales Family XVII. Incertae Sedis</taxon>
        <taxon>Sulfobacillus</taxon>
    </lineage>
</organism>
<reference evidence="3 4" key="1">
    <citation type="journal article" date="2014" name="BMC Genomics">
        <title>Comparison of environmental and isolate Sulfobacillus genomes reveals diverse carbon, sulfur, nitrogen, and hydrogen metabolisms.</title>
        <authorList>
            <person name="Justice N.B."/>
            <person name="Norman A."/>
            <person name="Brown C.T."/>
            <person name="Singh A."/>
            <person name="Thomas B.C."/>
            <person name="Banfield J.F."/>
        </authorList>
    </citation>
    <scope>NUCLEOTIDE SEQUENCE [LARGE SCALE GENOMIC DNA]</scope>
    <source>
        <strain evidence="3">AMDSBA1</strain>
    </source>
</reference>
<dbReference type="InterPro" id="IPR036028">
    <property type="entry name" value="SH3-like_dom_sf"/>
</dbReference>
<feature type="domain" description="SH3" evidence="2">
    <location>
        <begin position="4"/>
        <end position="55"/>
    </location>
</feature>
<dbReference type="Proteomes" id="UP000242699">
    <property type="component" value="Unassembled WGS sequence"/>
</dbReference>
<proteinExistence type="predicted"/>
<dbReference type="InterPro" id="IPR001452">
    <property type="entry name" value="SH3_domain"/>
</dbReference>
<evidence type="ECO:0000256" key="1">
    <source>
        <dbReference type="ARBA" id="ARBA00022443"/>
    </source>
</evidence>
<dbReference type="Pfam" id="PF07653">
    <property type="entry name" value="SH3_2"/>
    <property type="match status" value="1"/>
</dbReference>